<accession>A0ABV0R0F5</accession>
<keyword evidence="1" id="KW-0813">Transport</keyword>
<comment type="caution">
    <text evidence="4">The sequence shown here is derived from an EMBL/GenBank/DDBJ whole genome shotgun (WGS) entry which is preliminary data.</text>
</comment>
<dbReference type="Gene3D" id="2.30.29.30">
    <property type="entry name" value="Pleckstrin-homology domain (PH domain)/Phosphotyrosine-binding domain (PTB)"/>
    <property type="match status" value="1"/>
</dbReference>
<keyword evidence="2" id="KW-0677">Repeat</keyword>
<evidence type="ECO:0000256" key="2">
    <source>
        <dbReference type="ARBA" id="ARBA00022737"/>
    </source>
</evidence>
<feature type="domain" description="PID" evidence="3">
    <location>
        <begin position="59"/>
        <end position="94"/>
    </location>
</feature>
<reference evidence="4 5" key="1">
    <citation type="submission" date="2021-06" db="EMBL/GenBank/DDBJ databases">
        <authorList>
            <person name="Palmer J.M."/>
        </authorList>
    </citation>
    <scope>NUCLEOTIDE SEQUENCE [LARGE SCALE GENOMIC DNA]</scope>
    <source>
        <strain evidence="4 5">XC_2019</strain>
        <tissue evidence="4">Muscle</tissue>
    </source>
</reference>
<evidence type="ECO:0000313" key="4">
    <source>
        <dbReference type="EMBL" id="MEQ2201589.1"/>
    </source>
</evidence>
<dbReference type="PANTHER" id="PTHR12345:SF14">
    <property type="entry name" value="AMYLOID-BETA A4 PRECURSOR PROTEIN-BINDING FAMILY A MEMBER 1"/>
    <property type="match status" value="1"/>
</dbReference>
<dbReference type="SUPFAM" id="SSF50729">
    <property type="entry name" value="PH domain-like"/>
    <property type="match status" value="1"/>
</dbReference>
<dbReference type="InterPro" id="IPR051230">
    <property type="entry name" value="APP-Binding"/>
</dbReference>
<name>A0ABV0R0F5_9TELE</name>
<dbReference type="PANTHER" id="PTHR12345">
    <property type="entry name" value="SYNTENIN RELATED"/>
    <property type="match status" value="1"/>
</dbReference>
<dbReference type="InterPro" id="IPR006020">
    <property type="entry name" value="PTB/PI_dom"/>
</dbReference>
<dbReference type="Proteomes" id="UP001434883">
    <property type="component" value="Unassembled WGS sequence"/>
</dbReference>
<keyword evidence="5" id="KW-1185">Reference proteome</keyword>
<dbReference type="Pfam" id="PF00640">
    <property type="entry name" value="PID"/>
    <property type="match status" value="1"/>
</dbReference>
<evidence type="ECO:0000313" key="5">
    <source>
        <dbReference type="Proteomes" id="UP001434883"/>
    </source>
</evidence>
<organism evidence="4 5">
    <name type="scientific">Xenoophorus captivus</name>
    <dbReference type="NCBI Taxonomy" id="1517983"/>
    <lineage>
        <taxon>Eukaryota</taxon>
        <taxon>Metazoa</taxon>
        <taxon>Chordata</taxon>
        <taxon>Craniata</taxon>
        <taxon>Vertebrata</taxon>
        <taxon>Euteleostomi</taxon>
        <taxon>Actinopterygii</taxon>
        <taxon>Neopterygii</taxon>
        <taxon>Teleostei</taxon>
        <taxon>Neoteleostei</taxon>
        <taxon>Acanthomorphata</taxon>
        <taxon>Ovalentaria</taxon>
        <taxon>Atherinomorphae</taxon>
        <taxon>Cyprinodontiformes</taxon>
        <taxon>Goodeidae</taxon>
        <taxon>Xenoophorus</taxon>
    </lineage>
</organism>
<dbReference type="EMBL" id="JAHRIN010028256">
    <property type="protein sequence ID" value="MEQ2201589.1"/>
    <property type="molecule type" value="Genomic_DNA"/>
</dbReference>
<proteinExistence type="predicted"/>
<gene>
    <name evidence="4" type="primary">APBA1_4</name>
    <name evidence="4" type="ORF">XENOCAPTIV_014724</name>
</gene>
<dbReference type="InterPro" id="IPR011993">
    <property type="entry name" value="PH-like_dom_sf"/>
</dbReference>
<evidence type="ECO:0000256" key="1">
    <source>
        <dbReference type="ARBA" id="ARBA00022448"/>
    </source>
</evidence>
<protein>
    <submittedName>
        <fullName evidence="4">Amyloid-beta A4 protein-binding A member 1</fullName>
    </submittedName>
</protein>
<evidence type="ECO:0000259" key="3">
    <source>
        <dbReference type="Pfam" id="PF00640"/>
    </source>
</evidence>
<sequence length="96" mass="10932">MENFWLYQVEKHEEEQARQKEQTDQCAQNESRKRLASFPTYVEVPGPCDPDDLIDGIIFAASCLGSTQLLSEKTPSKNIRMMQAQEAVSCIKVNTH</sequence>